<dbReference type="Pfam" id="PF06580">
    <property type="entry name" value="His_kinase"/>
    <property type="match status" value="1"/>
</dbReference>
<dbReference type="PANTHER" id="PTHR34220:SF7">
    <property type="entry name" value="SENSOR HISTIDINE KINASE YPDA"/>
    <property type="match status" value="1"/>
</dbReference>
<feature type="transmembrane region" description="Helical" evidence="2">
    <location>
        <begin position="142"/>
        <end position="160"/>
    </location>
</feature>
<dbReference type="InterPro" id="IPR010559">
    <property type="entry name" value="Sig_transdc_His_kin_internal"/>
</dbReference>
<dbReference type="AlphaFoldDB" id="A0A1G7W7I1"/>
<evidence type="ECO:0000259" key="3">
    <source>
        <dbReference type="Pfam" id="PF06580"/>
    </source>
</evidence>
<keyword evidence="2" id="KW-1133">Transmembrane helix</keyword>
<dbReference type="InterPro" id="IPR050640">
    <property type="entry name" value="Bact_2-comp_sensor_kinase"/>
</dbReference>
<keyword evidence="5" id="KW-1185">Reference proteome</keyword>
<reference evidence="4 5" key="1">
    <citation type="submission" date="2016-10" db="EMBL/GenBank/DDBJ databases">
        <authorList>
            <person name="de Groot N.N."/>
        </authorList>
    </citation>
    <scope>NUCLEOTIDE SEQUENCE [LARGE SCALE GENOMIC DNA]</scope>
    <source>
        <strain evidence="4 5">DSM 19803</strain>
    </source>
</reference>
<dbReference type="RefSeq" id="WP_093367023.1">
    <property type="nucleotide sequence ID" value="NZ_FNCW01000005.1"/>
</dbReference>
<feature type="domain" description="Signal transduction histidine kinase internal region" evidence="3">
    <location>
        <begin position="188"/>
        <end position="264"/>
    </location>
</feature>
<proteinExistence type="predicted"/>
<gene>
    <name evidence="4" type="ORF">SAMN04488027_10543</name>
</gene>
<dbReference type="GO" id="GO:0016020">
    <property type="term" value="C:membrane"/>
    <property type="evidence" value="ECO:0007669"/>
    <property type="project" value="InterPro"/>
</dbReference>
<evidence type="ECO:0000313" key="5">
    <source>
        <dbReference type="Proteomes" id="UP000199296"/>
    </source>
</evidence>
<dbReference type="GO" id="GO:0000155">
    <property type="term" value="F:phosphorelay sensor kinase activity"/>
    <property type="evidence" value="ECO:0007669"/>
    <property type="project" value="InterPro"/>
</dbReference>
<feature type="coiled-coil region" evidence="1">
    <location>
        <begin position="160"/>
        <end position="194"/>
    </location>
</feature>
<dbReference type="EMBL" id="FNCW01000005">
    <property type="protein sequence ID" value="SDG67906.1"/>
    <property type="molecule type" value="Genomic_DNA"/>
</dbReference>
<name>A0A1G7W7I1_9FLAO</name>
<feature type="transmembrane region" description="Helical" evidence="2">
    <location>
        <begin position="98"/>
        <end position="122"/>
    </location>
</feature>
<accession>A0A1G7W7I1</accession>
<keyword evidence="2" id="KW-0812">Transmembrane</keyword>
<keyword evidence="4" id="KW-0418">Kinase</keyword>
<dbReference type="STRING" id="470826.SAMN04488027_10543"/>
<evidence type="ECO:0000313" key="4">
    <source>
        <dbReference type="EMBL" id="SDG67906.1"/>
    </source>
</evidence>
<evidence type="ECO:0000256" key="1">
    <source>
        <dbReference type="SAM" id="Coils"/>
    </source>
</evidence>
<feature type="transmembrane region" description="Helical" evidence="2">
    <location>
        <begin position="27"/>
        <end position="49"/>
    </location>
</feature>
<dbReference type="OrthoDB" id="9809908at2"/>
<keyword evidence="1" id="KW-0175">Coiled coil</keyword>
<organism evidence="4 5">
    <name type="scientific">Psychroflexus sediminis</name>
    <dbReference type="NCBI Taxonomy" id="470826"/>
    <lineage>
        <taxon>Bacteria</taxon>
        <taxon>Pseudomonadati</taxon>
        <taxon>Bacteroidota</taxon>
        <taxon>Flavobacteriia</taxon>
        <taxon>Flavobacteriales</taxon>
        <taxon>Flavobacteriaceae</taxon>
        <taxon>Psychroflexus</taxon>
    </lineage>
</organism>
<sequence>MEANQVSQQNQSPESVWNKFPFWIRRIAIAAIITISIHLSFSFIIRGTFISDLDITDAIELPFSFLYILALFWIYPWISRMVHSAFLSRVKKIYVKFIEGFTVVVTTVLLTLLVRLFPLWLALLFINSVQDDINLGFSPDQVRRSFIIHAIIGLFFYYFVERQRIRKQLQKEQLQRAQLQKEKFRVDLENLKDQVNPEFLFNSLNFLDKFIQENPKQAEEFVERLSNVYRSFLNRQEELISLEDEALKLKDYLYLLHCRFKDKISFKMEIEKGAAQHVLPPGALQSLIENFITGIRFEKEAILLITIHASDQQSILKIGFNTPLHTNVSMDSVLKNLNKRYGYFTTRNLELKKTKTGTQVSLPLLKLEKRM</sequence>
<dbReference type="Proteomes" id="UP000199296">
    <property type="component" value="Unassembled WGS sequence"/>
</dbReference>
<keyword evidence="2" id="KW-0472">Membrane</keyword>
<protein>
    <submittedName>
        <fullName evidence="4">Histidine kinase</fullName>
    </submittedName>
</protein>
<feature type="transmembrane region" description="Helical" evidence="2">
    <location>
        <begin position="61"/>
        <end position="78"/>
    </location>
</feature>
<evidence type="ECO:0000256" key="2">
    <source>
        <dbReference type="SAM" id="Phobius"/>
    </source>
</evidence>
<keyword evidence="4" id="KW-0808">Transferase</keyword>
<dbReference type="PANTHER" id="PTHR34220">
    <property type="entry name" value="SENSOR HISTIDINE KINASE YPDA"/>
    <property type="match status" value="1"/>
</dbReference>